<gene>
    <name evidence="2" type="ORF">JE024_18605</name>
</gene>
<keyword evidence="3" id="KW-1185">Reference proteome</keyword>
<dbReference type="RefSeq" id="WP_205374661.1">
    <property type="nucleotide sequence ID" value="NZ_JAFEJA010000001.1"/>
</dbReference>
<feature type="domain" description="DUF397" evidence="1">
    <location>
        <begin position="6"/>
        <end position="56"/>
    </location>
</feature>
<organism evidence="2 3">
    <name type="scientific">Streptomyces zhihengii</name>
    <dbReference type="NCBI Taxonomy" id="1818004"/>
    <lineage>
        <taxon>Bacteria</taxon>
        <taxon>Bacillati</taxon>
        <taxon>Actinomycetota</taxon>
        <taxon>Actinomycetes</taxon>
        <taxon>Kitasatosporales</taxon>
        <taxon>Streptomycetaceae</taxon>
        <taxon>Streptomyces</taxon>
    </lineage>
</organism>
<comment type="caution">
    <text evidence="2">The sequence shown here is derived from an EMBL/GenBank/DDBJ whole genome shotgun (WGS) entry which is preliminary data.</text>
</comment>
<protein>
    <submittedName>
        <fullName evidence="2">DUF397 domain-containing protein</fullName>
    </submittedName>
</protein>
<name>A0ABS2UT60_9ACTN</name>
<dbReference type="InterPro" id="IPR007278">
    <property type="entry name" value="DUF397"/>
</dbReference>
<dbReference type="Pfam" id="PF04149">
    <property type="entry name" value="DUF397"/>
    <property type="match status" value="1"/>
</dbReference>
<reference evidence="2 3" key="1">
    <citation type="journal article" date="2016" name="Arch. Microbiol.">
        <title>Streptomyces zhihengii sp. nov., isolated from rhizospheric soil of Psammosilene tunicoides.</title>
        <authorList>
            <person name="Huang M.J."/>
            <person name="Fei J.J."/>
            <person name="Salam N."/>
            <person name="Kim C.J."/>
            <person name="Hozzein W.N."/>
            <person name="Xiao M."/>
            <person name="Huang H.Q."/>
            <person name="Li W.J."/>
        </authorList>
    </citation>
    <scope>NUCLEOTIDE SEQUENCE [LARGE SCALE GENOMIC DNA]</scope>
    <source>
        <strain evidence="2 3">YIM T102</strain>
    </source>
</reference>
<evidence type="ECO:0000313" key="3">
    <source>
        <dbReference type="Proteomes" id="UP000664109"/>
    </source>
</evidence>
<proteinExistence type="predicted"/>
<dbReference type="EMBL" id="JAFEJA010000001">
    <property type="protein sequence ID" value="MBM9620705.1"/>
    <property type="molecule type" value="Genomic_DNA"/>
</dbReference>
<sequence length="126" mass="13320">MQIHPWQKSSYCAQGEACLNVSSDASGVHLTESGDPDGVILRTTPETFGGLLDAIKSGGESPHIAVSHTQDGLVRLTAPDADRPVVTASAKWDAFVLGVRAGEFDHFRRAVPDAGTPVPDGRGRRT</sequence>
<dbReference type="Proteomes" id="UP000664109">
    <property type="component" value="Unassembled WGS sequence"/>
</dbReference>
<accession>A0ABS2UT60</accession>
<evidence type="ECO:0000259" key="1">
    <source>
        <dbReference type="Pfam" id="PF04149"/>
    </source>
</evidence>
<evidence type="ECO:0000313" key="2">
    <source>
        <dbReference type="EMBL" id="MBM9620705.1"/>
    </source>
</evidence>